<dbReference type="PANTHER" id="PTHR45775:SF1">
    <property type="entry name" value="RAD, GEM_KIR FAMILY MEMBER 3, ISOFORM E"/>
    <property type="match status" value="1"/>
</dbReference>
<dbReference type="InterPro" id="IPR051641">
    <property type="entry name" value="RGK_GTP-binding_reg"/>
</dbReference>
<dbReference type="SMART" id="SM00175">
    <property type="entry name" value="RAB"/>
    <property type="match status" value="1"/>
</dbReference>
<evidence type="ECO:0000256" key="2">
    <source>
        <dbReference type="ARBA" id="ARBA00022553"/>
    </source>
</evidence>
<dbReference type="GO" id="GO:0003924">
    <property type="term" value="F:GTPase activity"/>
    <property type="evidence" value="ECO:0007669"/>
    <property type="project" value="InterPro"/>
</dbReference>
<dbReference type="SMART" id="SM00173">
    <property type="entry name" value="RAS"/>
    <property type="match status" value="1"/>
</dbReference>
<sequence>MVDDISPMHHRMQKKTRSASICATGASIETVIHNMPSGSATPEGGTPGYRRRRPATRSQSARITSGARSVRRRTQAQQQQQQQQHTLQETRSYCTSEPRLSETETPPQRRKLSQRRPQPHGHRKSNAFLDVPTMNMHHLRVNDDDEDVDRLRTFSASKGGIINRGDSFRRRRSRSNSLAPVSPMHTRNAMAGLNGGAGGGSSLGLGSAYNGGGSSTNGFGEAPGQDNHQPVEFYRVEMLGSAGVGKQALVSQFRTSDCINAYDGPGKYGVAVPQEDSTRLIRLSTECDEAEQNISIILNGIESELKFLTGNTESKDELEQADAFLVVYSCIDKESFTRAKQILSRLQDMDLLRHRPTILVANKIDLARSRAVSAQDGKCVACTFGAKFIEVSVGINHNCDELLAGTLTQIRLKKDQNLLQLNPKKSKDKSKFKDSKDKHVETVETDKCLTLTDLKADDVGHRDGSSPAHWYKSRSVMLASMKARQMLTWILGKEDSKFKHCENLQVL</sequence>
<dbReference type="InterPro" id="IPR001806">
    <property type="entry name" value="Small_GTPase"/>
</dbReference>
<dbReference type="PRINTS" id="PR00449">
    <property type="entry name" value="RASTRNSFRMNG"/>
</dbReference>
<dbReference type="PROSITE" id="PS51419">
    <property type="entry name" value="RAB"/>
    <property type="match status" value="1"/>
</dbReference>
<proteinExistence type="inferred from homology"/>
<evidence type="ECO:0000256" key="1">
    <source>
        <dbReference type="ARBA" id="ARBA00008846"/>
    </source>
</evidence>
<protein>
    <recommendedName>
        <fullName evidence="6">GTP-binding protein RAD</fullName>
    </recommendedName>
</protein>
<dbReference type="PANTHER" id="PTHR45775">
    <property type="entry name" value="RAD, GEM/KIR FAMILY MEMBER 2, ISOFORM C"/>
    <property type="match status" value="1"/>
</dbReference>
<dbReference type="GO" id="GO:0005246">
    <property type="term" value="F:calcium channel regulator activity"/>
    <property type="evidence" value="ECO:0007669"/>
    <property type="project" value="TreeGrafter"/>
</dbReference>
<dbReference type="Pfam" id="PF00071">
    <property type="entry name" value="Ras"/>
    <property type="match status" value="1"/>
</dbReference>
<dbReference type="EMBL" id="JAJJHW010002585">
    <property type="protein sequence ID" value="KAH8371682.1"/>
    <property type="molecule type" value="Genomic_DNA"/>
</dbReference>
<keyword evidence="5" id="KW-1185">Reference proteome</keyword>
<feature type="compositionally biased region" description="Polar residues" evidence="3">
    <location>
        <begin position="85"/>
        <end position="95"/>
    </location>
</feature>
<dbReference type="AlphaFoldDB" id="A0AAD4K132"/>
<evidence type="ECO:0000256" key="3">
    <source>
        <dbReference type="SAM" id="MobiDB-lite"/>
    </source>
</evidence>
<reference evidence="4" key="1">
    <citation type="journal article" date="2021" name="Mol. Ecol. Resour.">
        <title>Phylogenomic analyses of the genus Drosophila reveals genomic signals of climate adaptation.</title>
        <authorList>
            <person name="Li F."/>
            <person name="Rane R.V."/>
            <person name="Luria V."/>
            <person name="Xiong Z."/>
            <person name="Chen J."/>
            <person name="Li Z."/>
            <person name="Catullo R.A."/>
            <person name="Griffin P.C."/>
            <person name="Schiffer M."/>
            <person name="Pearce S."/>
            <person name="Lee S.F."/>
            <person name="McElroy K."/>
            <person name="Stocker A."/>
            <person name="Shirriffs J."/>
            <person name="Cockerell F."/>
            <person name="Coppin C."/>
            <person name="Sgro C.M."/>
            <person name="Karger A."/>
            <person name="Cain J.W."/>
            <person name="Weber J.A."/>
            <person name="Santpere G."/>
            <person name="Kirschner M.W."/>
            <person name="Hoffmann A.A."/>
            <person name="Oakeshott J.G."/>
            <person name="Zhang G."/>
        </authorList>
    </citation>
    <scope>NUCLEOTIDE SEQUENCE</scope>
    <source>
        <strain evidence="4">BGI-SZ-2011g</strain>
    </source>
</reference>
<dbReference type="FunFam" id="3.40.50.300:FF:000664">
    <property type="entry name" value="Uncharacterized protein, isoform B"/>
    <property type="match status" value="1"/>
</dbReference>
<feature type="region of interest" description="Disordered" evidence="3">
    <location>
        <begin position="162"/>
        <end position="195"/>
    </location>
</feature>
<dbReference type="GO" id="GO:0005525">
    <property type="term" value="F:GTP binding"/>
    <property type="evidence" value="ECO:0007669"/>
    <property type="project" value="InterPro"/>
</dbReference>
<organism evidence="4 5">
    <name type="scientific">Drosophila rubida</name>
    <dbReference type="NCBI Taxonomy" id="30044"/>
    <lineage>
        <taxon>Eukaryota</taxon>
        <taxon>Metazoa</taxon>
        <taxon>Ecdysozoa</taxon>
        <taxon>Arthropoda</taxon>
        <taxon>Hexapoda</taxon>
        <taxon>Insecta</taxon>
        <taxon>Pterygota</taxon>
        <taxon>Neoptera</taxon>
        <taxon>Endopterygota</taxon>
        <taxon>Diptera</taxon>
        <taxon>Brachycera</taxon>
        <taxon>Muscomorpha</taxon>
        <taxon>Ephydroidea</taxon>
        <taxon>Drosophilidae</taxon>
        <taxon>Drosophila</taxon>
    </lineage>
</organism>
<comment type="caution">
    <text evidence="4">The sequence shown here is derived from an EMBL/GenBank/DDBJ whole genome shotgun (WGS) entry which is preliminary data.</text>
</comment>
<gene>
    <name evidence="4" type="ORF">KR093_008435</name>
</gene>
<dbReference type="InterPro" id="IPR027417">
    <property type="entry name" value="P-loop_NTPase"/>
</dbReference>
<dbReference type="Gene3D" id="3.40.50.300">
    <property type="entry name" value="P-loop containing nucleotide triphosphate hydrolases"/>
    <property type="match status" value="1"/>
</dbReference>
<evidence type="ECO:0000313" key="4">
    <source>
        <dbReference type="EMBL" id="KAH8371682.1"/>
    </source>
</evidence>
<evidence type="ECO:0000313" key="5">
    <source>
        <dbReference type="Proteomes" id="UP001200034"/>
    </source>
</evidence>
<name>A0AAD4K132_9MUSC</name>
<accession>A0AAD4K132</accession>
<dbReference type="PROSITE" id="PS51421">
    <property type="entry name" value="RAS"/>
    <property type="match status" value="1"/>
</dbReference>
<dbReference type="SUPFAM" id="SSF52540">
    <property type="entry name" value="P-loop containing nucleoside triphosphate hydrolases"/>
    <property type="match status" value="1"/>
</dbReference>
<feature type="region of interest" description="Disordered" evidence="3">
    <location>
        <begin position="1"/>
        <end position="130"/>
    </location>
</feature>
<dbReference type="Proteomes" id="UP001200034">
    <property type="component" value="Unassembled WGS sequence"/>
</dbReference>
<feature type="compositionally biased region" description="Low complexity" evidence="3">
    <location>
        <begin position="75"/>
        <end position="84"/>
    </location>
</feature>
<feature type="compositionally biased region" description="Polar residues" evidence="3">
    <location>
        <begin position="56"/>
        <end position="67"/>
    </location>
</feature>
<feature type="compositionally biased region" description="Basic residues" evidence="3">
    <location>
        <begin position="8"/>
        <end position="17"/>
    </location>
</feature>
<feature type="compositionally biased region" description="Basic residues" evidence="3">
    <location>
        <begin position="108"/>
        <end position="125"/>
    </location>
</feature>
<keyword evidence="2" id="KW-0597">Phosphoprotein</keyword>
<comment type="similarity">
    <text evidence="1">Belongs to the small GTPase superfamily. RGK family.</text>
</comment>
<dbReference type="GO" id="GO:0005886">
    <property type="term" value="C:plasma membrane"/>
    <property type="evidence" value="ECO:0007669"/>
    <property type="project" value="TreeGrafter"/>
</dbReference>
<evidence type="ECO:0008006" key="6">
    <source>
        <dbReference type="Google" id="ProtNLM"/>
    </source>
</evidence>